<evidence type="ECO:0000313" key="4">
    <source>
        <dbReference type="EMBL" id="PQM53753.1"/>
    </source>
</evidence>
<feature type="region of interest" description="Disordered" evidence="1">
    <location>
        <begin position="344"/>
        <end position="372"/>
    </location>
</feature>
<reference evidence="4 5" key="1">
    <citation type="submission" date="2018-02" db="EMBL/GenBank/DDBJ databases">
        <title>Draft genome sequence of Mycobacterium virginiense isolated from mud of a swine farm in Japan.</title>
        <authorList>
            <person name="Ohya K."/>
        </authorList>
    </citation>
    <scope>NUCLEOTIDE SEQUENCE [LARGE SCALE GENOMIC DNA]</scope>
    <source>
        <strain evidence="4 5">GF75</strain>
    </source>
</reference>
<feature type="signal peptide" evidence="3">
    <location>
        <begin position="1"/>
        <end position="23"/>
    </location>
</feature>
<feature type="chain" id="PRO_5040833684" evidence="3">
    <location>
        <begin position="24"/>
        <end position="372"/>
    </location>
</feature>
<accession>A0A9X7P037</accession>
<keyword evidence="3" id="KW-0732">Signal</keyword>
<feature type="compositionally biased region" description="Acidic residues" evidence="1">
    <location>
        <begin position="360"/>
        <end position="372"/>
    </location>
</feature>
<keyword evidence="5" id="KW-1185">Reference proteome</keyword>
<feature type="transmembrane region" description="Helical" evidence="2">
    <location>
        <begin position="69"/>
        <end position="86"/>
    </location>
</feature>
<keyword evidence="2" id="KW-1133">Transmembrane helix</keyword>
<evidence type="ECO:0000256" key="2">
    <source>
        <dbReference type="SAM" id="Phobius"/>
    </source>
</evidence>
<dbReference type="RefSeq" id="WP_105294569.1">
    <property type="nucleotide sequence ID" value="NZ_PUEV01000012.1"/>
</dbReference>
<evidence type="ECO:0000256" key="3">
    <source>
        <dbReference type="SAM" id="SignalP"/>
    </source>
</evidence>
<organism evidence="4 5">
    <name type="scientific">Mycolicibacter virginiensis</name>
    <dbReference type="NCBI Taxonomy" id="1795032"/>
    <lineage>
        <taxon>Bacteria</taxon>
        <taxon>Bacillati</taxon>
        <taxon>Actinomycetota</taxon>
        <taxon>Actinomycetes</taxon>
        <taxon>Mycobacteriales</taxon>
        <taxon>Mycobacteriaceae</taxon>
        <taxon>Mycolicibacter</taxon>
    </lineage>
</organism>
<sequence length="372" mass="39700">MKTRLALLSPLLVSIAGCGTAGATSPECESGDPIDRAVCAGQRLREAVEESAEDYHHQQQMDPTSSVNAPLWWAVIIIGIGLFMLLKGPSDARRDAGPGHAGAAKAGLVGGGLRWLGAVLIGVGATLIAWRFGGAGGALLAGIPTGLIAMVALGRIKTDDDAIRGHEMAYEAWQREVWEAQNRPTYVYPETPPGFPGGELPPQVVYRTPPPEPQLSHEAAAERYRHAVETKGWNPPEGSALQAVTSIDGKIMPAVQAVSKVSREQKWGQLTTDSDGNQVWDSWLRCTGVTRLDPDARLTLEVTHSRITDAMVRAHLPALLTALRVRSGMLQFDGSVGGFTLTVTNDPDAPPPVAETGTAADDDDDDDWVWRG</sequence>
<evidence type="ECO:0000313" key="5">
    <source>
        <dbReference type="Proteomes" id="UP000237911"/>
    </source>
</evidence>
<proteinExistence type="predicted"/>
<keyword evidence="2" id="KW-0812">Transmembrane</keyword>
<feature type="transmembrane region" description="Helical" evidence="2">
    <location>
        <begin position="136"/>
        <end position="154"/>
    </location>
</feature>
<gene>
    <name evidence="4" type="ORF">C5U48_02805</name>
</gene>
<keyword evidence="2" id="KW-0472">Membrane</keyword>
<evidence type="ECO:0000256" key="1">
    <source>
        <dbReference type="SAM" id="MobiDB-lite"/>
    </source>
</evidence>
<dbReference type="PROSITE" id="PS51257">
    <property type="entry name" value="PROKAR_LIPOPROTEIN"/>
    <property type="match status" value="1"/>
</dbReference>
<dbReference type="Proteomes" id="UP000237911">
    <property type="component" value="Unassembled WGS sequence"/>
</dbReference>
<name>A0A9X7P037_9MYCO</name>
<dbReference type="AlphaFoldDB" id="A0A9X7P037"/>
<dbReference type="EMBL" id="PUEV01000012">
    <property type="protein sequence ID" value="PQM53753.1"/>
    <property type="molecule type" value="Genomic_DNA"/>
</dbReference>
<feature type="transmembrane region" description="Helical" evidence="2">
    <location>
        <begin position="107"/>
        <end position="130"/>
    </location>
</feature>
<comment type="caution">
    <text evidence="4">The sequence shown here is derived from an EMBL/GenBank/DDBJ whole genome shotgun (WGS) entry which is preliminary data.</text>
</comment>
<protein>
    <submittedName>
        <fullName evidence="4">Uncharacterized protein</fullName>
    </submittedName>
</protein>